<dbReference type="EMBL" id="VXAZ01005429">
    <property type="protein sequence ID" value="NXM44696.1"/>
    <property type="molecule type" value="Genomic_DNA"/>
</dbReference>
<accession>A0A7L1B1Q8</accession>
<dbReference type="GO" id="GO:0006893">
    <property type="term" value="P:Golgi to plasma membrane transport"/>
    <property type="evidence" value="ECO:0007669"/>
    <property type="project" value="TreeGrafter"/>
</dbReference>
<evidence type="ECO:0000313" key="2">
    <source>
        <dbReference type="EMBL" id="NXM44696.1"/>
    </source>
</evidence>
<dbReference type="InterPro" id="IPR048628">
    <property type="entry name" value="Sec3_C"/>
</dbReference>
<dbReference type="GO" id="GO:0000145">
    <property type="term" value="C:exocyst"/>
    <property type="evidence" value="ECO:0007669"/>
    <property type="project" value="TreeGrafter"/>
</dbReference>
<reference evidence="2 3" key="1">
    <citation type="submission" date="2019-09" db="EMBL/GenBank/DDBJ databases">
        <title>Bird 10,000 Genomes (B10K) Project - Family phase.</title>
        <authorList>
            <person name="Zhang G."/>
        </authorList>
    </citation>
    <scope>NUCLEOTIDE SEQUENCE [LARGE SCALE GENOMIC DNA]</scope>
    <source>
        <strain evidence="2">B10K-DU-002-05</strain>
        <tissue evidence="2">Muscle</tissue>
    </source>
</reference>
<feature type="domain" description="Exocyst complex component Sec3 C-terminal" evidence="1">
    <location>
        <begin position="63"/>
        <end position="355"/>
    </location>
</feature>
<name>A0A7L1B1Q8_GYMTI</name>
<dbReference type="GO" id="GO:0006887">
    <property type="term" value="P:exocytosis"/>
    <property type="evidence" value="ECO:0007669"/>
    <property type="project" value="TreeGrafter"/>
</dbReference>
<keyword evidence="3" id="KW-1185">Reference proteome</keyword>
<dbReference type="AlphaFoldDB" id="A0A7L1B1Q8"/>
<gene>
    <name evidence="2" type="primary">Exoc1_0</name>
    <name evidence="2" type="ORF">GYMTIB_R12775</name>
</gene>
<sequence length="378" mass="42374">VPKQVLEQVLRALQPLCTSEQQFLQEFFRLGRDSVELRALEGKVSGNSSPGSLSSPAHPWEEATAQLLSEIFSCLEPELRAFLDVCAKAQPLGCLQVLATLSDSVLGTRGCSSPFLHALLGNALLLAKSNFNKCIGALCKEMEEAKAPGRTRGGILPCVSRFQEFVAFSEEVFRTCRRRGDLDKAQLRLASSVFSSVNSVSSANLRVNADMVAMENFHRIHSFLCRQNIPCLEGKKREAEQRSREHMEKFVTTSLGQPLEGLSHFFAGVKARLAQGVKEEEISFQLAYSKQELRKVVEKYPGKEVKRALETLYRKIHKHLSPEENLLAVVWQAMEQEFIRQYQEFGELIQRCYAGSGIALDFTMEDLLSYFNSITVSD</sequence>
<comment type="caution">
    <text evidence="2">The sequence shown here is derived from an EMBL/GenBank/DDBJ whole genome shotgun (WGS) entry which is preliminary data.</text>
</comment>
<organism evidence="2 3">
    <name type="scientific">Gymnorhina tibicen</name>
    <name type="common">Australian magpie</name>
    <name type="synonym">Cracticus tibicen</name>
    <dbReference type="NCBI Taxonomy" id="9132"/>
    <lineage>
        <taxon>Eukaryota</taxon>
        <taxon>Metazoa</taxon>
        <taxon>Chordata</taxon>
        <taxon>Craniata</taxon>
        <taxon>Vertebrata</taxon>
        <taxon>Euteleostomi</taxon>
        <taxon>Archelosauria</taxon>
        <taxon>Archosauria</taxon>
        <taxon>Dinosauria</taxon>
        <taxon>Saurischia</taxon>
        <taxon>Theropoda</taxon>
        <taxon>Coelurosauria</taxon>
        <taxon>Aves</taxon>
        <taxon>Neognathae</taxon>
        <taxon>Neoaves</taxon>
        <taxon>Telluraves</taxon>
        <taxon>Australaves</taxon>
        <taxon>Passeriformes</taxon>
        <taxon>Artamidae</taxon>
        <taxon>Gymnorhina</taxon>
    </lineage>
</organism>
<feature type="non-terminal residue" evidence="2">
    <location>
        <position position="1"/>
    </location>
</feature>
<evidence type="ECO:0000259" key="1">
    <source>
        <dbReference type="Pfam" id="PF20654"/>
    </source>
</evidence>
<proteinExistence type="predicted"/>
<dbReference type="PANTHER" id="PTHR16092:SF20">
    <property type="entry name" value="EXOCYST COMPLEX COMPONENT SEC3 PIP2-BINDING N-TERMINAL DOMAIN-CONTAINING PROTEIN"/>
    <property type="match status" value="1"/>
</dbReference>
<dbReference type="Pfam" id="PF20654">
    <property type="entry name" value="Sec3_C-term"/>
    <property type="match status" value="1"/>
</dbReference>
<protein>
    <submittedName>
        <fullName evidence="2">EXOC1 protein</fullName>
    </submittedName>
</protein>
<dbReference type="PANTHER" id="PTHR16092">
    <property type="entry name" value="SEC3/SYNTAXIN-RELATED"/>
    <property type="match status" value="1"/>
</dbReference>
<evidence type="ECO:0000313" key="3">
    <source>
        <dbReference type="Proteomes" id="UP000579941"/>
    </source>
</evidence>
<dbReference type="GO" id="GO:0005886">
    <property type="term" value="C:plasma membrane"/>
    <property type="evidence" value="ECO:0007669"/>
    <property type="project" value="TreeGrafter"/>
</dbReference>
<dbReference type="GO" id="GO:0005546">
    <property type="term" value="F:phosphatidylinositol-4,5-bisphosphate binding"/>
    <property type="evidence" value="ECO:0007669"/>
    <property type="project" value="TreeGrafter"/>
</dbReference>
<feature type="non-terminal residue" evidence="2">
    <location>
        <position position="378"/>
    </location>
</feature>
<dbReference type="Proteomes" id="UP000579941">
    <property type="component" value="Unassembled WGS sequence"/>
</dbReference>